<proteinExistence type="predicted"/>
<organism evidence="2 3">
    <name type="scientific">Toxoplasma gondii COUG</name>
    <dbReference type="NCBI Taxonomy" id="1074873"/>
    <lineage>
        <taxon>Eukaryota</taxon>
        <taxon>Sar</taxon>
        <taxon>Alveolata</taxon>
        <taxon>Apicomplexa</taxon>
        <taxon>Conoidasida</taxon>
        <taxon>Coccidia</taxon>
        <taxon>Eucoccidiorida</taxon>
        <taxon>Eimeriorina</taxon>
        <taxon>Sarcocystidae</taxon>
        <taxon>Toxoplasma</taxon>
    </lineage>
</organism>
<comment type="caution">
    <text evidence="2">The sequence shown here is derived from an EMBL/GenBank/DDBJ whole genome shotgun (WGS) entry which is preliminary data.</text>
</comment>
<evidence type="ECO:0000313" key="3">
    <source>
        <dbReference type="Proteomes" id="UP000236343"/>
    </source>
</evidence>
<dbReference type="VEuPathDB" id="ToxoDB:TGCOUG_218350"/>
<accession>A0A2G8YCI8</accession>
<dbReference type="EMBL" id="AGQR02000243">
    <property type="protein sequence ID" value="PIM04953.1"/>
    <property type="molecule type" value="Genomic_DNA"/>
</dbReference>
<feature type="region of interest" description="Disordered" evidence="1">
    <location>
        <begin position="1"/>
        <end position="90"/>
    </location>
</feature>
<dbReference type="Proteomes" id="UP000236343">
    <property type="component" value="Unassembled WGS sequence"/>
</dbReference>
<dbReference type="AlphaFoldDB" id="A0A2G8YCI8"/>
<evidence type="ECO:0000256" key="1">
    <source>
        <dbReference type="SAM" id="MobiDB-lite"/>
    </source>
</evidence>
<name>A0A2G8YCI8_TOXGO</name>
<feature type="compositionally biased region" description="Basic and acidic residues" evidence="1">
    <location>
        <begin position="38"/>
        <end position="72"/>
    </location>
</feature>
<gene>
    <name evidence="2" type="ORF">TGCOUG_218350</name>
</gene>
<reference evidence="2 3" key="1">
    <citation type="journal article" date="2016" name="Nat. Commun.">
        <title>Local admixture of amplified and diversified secreted pathogenesis determinants shapes mosaic Toxoplasma gondii genomes.</title>
        <authorList>
            <person name="Lorenzi H."/>
            <person name="Khan A."/>
            <person name="Behnke M.S."/>
            <person name="Namasivayam S."/>
            <person name="Swapna L.S."/>
            <person name="Hadjithomas M."/>
            <person name="Karamycheva S."/>
            <person name="Pinney D."/>
            <person name="Brunk B.P."/>
            <person name="Ajioka J.W."/>
            <person name="Ajzenberg D."/>
            <person name="Boothroyd J.C."/>
            <person name="Boyle J.P."/>
            <person name="Darde M.L."/>
            <person name="Diaz-Miranda M.A."/>
            <person name="Dubey J.P."/>
            <person name="Fritz H.M."/>
            <person name="Gennari S.M."/>
            <person name="Gregory B.D."/>
            <person name="Kim K."/>
            <person name="Saeij J.P."/>
            <person name="Su C."/>
            <person name="White M.W."/>
            <person name="Zhu X.Q."/>
            <person name="Howe D.K."/>
            <person name="Rosenthal B.M."/>
            <person name="Grigg M.E."/>
            <person name="Parkinson J."/>
            <person name="Liu L."/>
            <person name="Kissinger J.C."/>
            <person name="Roos D.S."/>
            <person name="Sibley L.D."/>
        </authorList>
    </citation>
    <scope>NUCLEOTIDE SEQUENCE [LARGE SCALE GENOMIC DNA]</scope>
    <source>
        <strain evidence="2 3">COUG</strain>
    </source>
</reference>
<evidence type="ECO:0000313" key="2">
    <source>
        <dbReference type="EMBL" id="PIM04953.1"/>
    </source>
</evidence>
<sequence length="201" mass="22470">MPKMSCRWRPTHPAHGDAIKGSGVRGRRPSSLNGNTTPKERPHQELEMDSKARRWSSGDKTKVCRRDRERKTHGAPTLEARQAEGPEPTVGDRGTIAFAVSTKNVILGNLYVYCQRSKATENTSNTFSAHRGSRPSKKPAHACDVCCYRVNPWCLILQPSEPGHMHPPSMQQSTQSQRCAAEQLPVNQPTTRKCVRCRENT</sequence>
<protein>
    <submittedName>
        <fullName evidence="2">Uncharacterized protein</fullName>
    </submittedName>
</protein>